<feature type="domain" description="RanBP2-type" evidence="5">
    <location>
        <begin position="356"/>
        <end position="385"/>
    </location>
</feature>
<reference evidence="6" key="1">
    <citation type="journal article" date="2023" name="Nat. Commun.">
        <title>Diploid and tetraploid genomes of Acorus and the evolution of monocots.</title>
        <authorList>
            <person name="Ma L."/>
            <person name="Liu K.W."/>
            <person name="Li Z."/>
            <person name="Hsiao Y.Y."/>
            <person name="Qi Y."/>
            <person name="Fu T."/>
            <person name="Tang G.D."/>
            <person name="Zhang D."/>
            <person name="Sun W.H."/>
            <person name="Liu D.K."/>
            <person name="Li Y."/>
            <person name="Chen G.Z."/>
            <person name="Liu X.D."/>
            <person name="Liao X.Y."/>
            <person name="Jiang Y.T."/>
            <person name="Yu X."/>
            <person name="Hao Y."/>
            <person name="Huang J."/>
            <person name="Zhao X.W."/>
            <person name="Ke S."/>
            <person name="Chen Y.Y."/>
            <person name="Wu W.L."/>
            <person name="Hsu J.L."/>
            <person name="Lin Y.F."/>
            <person name="Huang M.D."/>
            <person name="Li C.Y."/>
            <person name="Huang L."/>
            <person name="Wang Z.W."/>
            <person name="Zhao X."/>
            <person name="Zhong W.Y."/>
            <person name="Peng D.H."/>
            <person name="Ahmad S."/>
            <person name="Lan S."/>
            <person name="Zhang J.S."/>
            <person name="Tsai W.C."/>
            <person name="Van de Peer Y."/>
            <person name="Liu Z.J."/>
        </authorList>
    </citation>
    <scope>NUCLEOTIDE SEQUENCE</scope>
    <source>
        <strain evidence="6">SCP</strain>
    </source>
</reference>
<gene>
    <name evidence="6" type="ORF">QJS04_geneDACA017318</name>
</gene>
<keyword evidence="3" id="KW-0862">Zinc</keyword>
<dbReference type="AlphaFoldDB" id="A0AAV9BAP4"/>
<sequence>MPSASPKQTPLHFNNSPPPPLSLSLSLSLPQTRLANLTLRLLFSRLTPPGEQRMVGGRDGEGREGDWDCMSCRNRNYAFRSLCNRCKQPRILVDANTPSDSKWFPRIGDWICSGCSNNNYASREKCKKCGQSKEEAEMPTIAVPGASLSTYANYYARAQGMLGLQMNLGISGNSALQQALHLGSNWPFGPDKYRFQSASAWAFGGNTIGGFPFVSDANNLGPIPKGWRNGDWICNCGFHNYSSRAQCKKCNAPLPSNAPSSTTGSAVSDMFPTLGTKRLASEEFVGEWDNKRLHSGDIDGRFLHPYHGLDQDQSPGRYSTYASGSSAATPTLEAYMQSQQSPAMPAILGKGAKKWRDGDWMCTNCNNHNYASRSYCNRCKTQKEGSSQPVSV</sequence>
<dbReference type="InterPro" id="IPR001876">
    <property type="entry name" value="Znf_RanBP2"/>
</dbReference>
<dbReference type="GO" id="GO:0005737">
    <property type="term" value="C:cytoplasm"/>
    <property type="evidence" value="ECO:0007669"/>
    <property type="project" value="TreeGrafter"/>
</dbReference>
<dbReference type="Proteomes" id="UP001179952">
    <property type="component" value="Unassembled WGS sequence"/>
</dbReference>
<dbReference type="GO" id="GO:0003729">
    <property type="term" value="F:mRNA binding"/>
    <property type="evidence" value="ECO:0007669"/>
    <property type="project" value="TreeGrafter"/>
</dbReference>
<feature type="domain" description="RanBP2-type" evidence="5">
    <location>
        <begin position="63"/>
        <end position="92"/>
    </location>
</feature>
<evidence type="ECO:0000256" key="2">
    <source>
        <dbReference type="ARBA" id="ARBA00022771"/>
    </source>
</evidence>
<evidence type="ECO:0000256" key="4">
    <source>
        <dbReference type="PROSITE-ProRule" id="PRU00322"/>
    </source>
</evidence>
<proteinExistence type="predicted"/>
<dbReference type="EMBL" id="JAUJYN010000004">
    <property type="protein sequence ID" value="KAK1273172.1"/>
    <property type="molecule type" value="Genomic_DNA"/>
</dbReference>
<comment type="caution">
    <text evidence="6">The sequence shown here is derived from an EMBL/GenBank/DDBJ whole genome shotgun (WGS) entry which is preliminary data.</text>
</comment>
<evidence type="ECO:0000313" key="7">
    <source>
        <dbReference type="Proteomes" id="UP001179952"/>
    </source>
</evidence>
<evidence type="ECO:0000256" key="3">
    <source>
        <dbReference type="ARBA" id="ARBA00022833"/>
    </source>
</evidence>
<accession>A0AAV9BAP4</accession>
<dbReference type="FunFam" id="4.10.1060.10:FF:000013">
    <property type="entry name" value="Zinc finger, RanBP2-type protein"/>
    <property type="match status" value="1"/>
</dbReference>
<evidence type="ECO:0000256" key="1">
    <source>
        <dbReference type="ARBA" id="ARBA00022723"/>
    </source>
</evidence>
<dbReference type="Pfam" id="PF00641">
    <property type="entry name" value="Zn_ribbon_RanBP"/>
    <property type="match status" value="3"/>
</dbReference>
<feature type="domain" description="RanBP2-type" evidence="5">
    <location>
        <begin position="228"/>
        <end position="256"/>
    </location>
</feature>
<dbReference type="SUPFAM" id="SSF90209">
    <property type="entry name" value="Ran binding protein zinc finger-like"/>
    <property type="match status" value="4"/>
</dbReference>
<feature type="domain" description="RanBP2-type" evidence="5">
    <location>
        <begin position="106"/>
        <end position="135"/>
    </location>
</feature>
<reference evidence="6" key="2">
    <citation type="submission" date="2023-06" db="EMBL/GenBank/DDBJ databases">
        <authorList>
            <person name="Ma L."/>
            <person name="Liu K.-W."/>
            <person name="Li Z."/>
            <person name="Hsiao Y.-Y."/>
            <person name="Qi Y."/>
            <person name="Fu T."/>
            <person name="Tang G."/>
            <person name="Zhang D."/>
            <person name="Sun W.-H."/>
            <person name="Liu D.-K."/>
            <person name="Li Y."/>
            <person name="Chen G.-Z."/>
            <person name="Liu X.-D."/>
            <person name="Liao X.-Y."/>
            <person name="Jiang Y.-T."/>
            <person name="Yu X."/>
            <person name="Hao Y."/>
            <person name="Huang J."/>
            <person name="Zhao X.-W."/>
            <person name="Ke S."/>
            <person name="Chen Y.-Y."/>
            <person name="Wu W.-L."/>
            <person name="Hsu J.-L."/>
            <person name="Lin Y.-F."/>
            <person name="Huang M.-D."/>
            <person name="Li C.-Y."/>
            <person name="Huang L."/>
            <person name="Wang Z.-W."/>
            <person name="Zhao X."/>
            <person name="Zhong W.-Y."/>
            <person name="Peng D.-H."/>
            <person name="Ahmad S."/>
            <person name="Lan S."/>
            <person name="Zhang J.-S."/>
            <person name="Tsai W.-C."/>
            <person name="Van De Peer Y."/>
            <person name="Liu Z.-J."/>
        </authorList>
    </citation>
    <scope>NUCLEOTIDE SEQUENCE</scope>
    <source>
        <strain evidence="6">SCP</strain>
        <tissue evidence="6">Leaves</tissue>
    </source>
</reference>
<organism evidence="6 7">
    <name type="scientific">Acorus gramineus</name>
    <name type="common">Dwarf sweet flag</name>
    <dbReference type="NCBI Taxonomy" id="55184"/>
    <lineage>
        <taxon>Eukaryota</taxon>
        <taxon>Viridiplantae</taxon>
        <taxon>Streptophyta</taxon>
        <taxon>Embryophyta</taxon>
        <taxon>Tracheophyta</taxon>
        <taxon>Spermatophyta</taxon>
        <taxon>Magnoliopsida</taxon>
        <taxon>Liliopsida</taxon>
        <taxon>Acoraceae</taxon>
        <taxon>Acorus</taxon>
    </lineage>
</organism>
<dbReference type="PROSITE" id="PS01358">
    <property type="entry name" value="ZF_RANBP2_1"/>
    <property type="match status" value="3"/>
</dbReference>
<evidence type="ECO:0000259" key="5">
    <source>
        <dbReference type="PROSITE" id="PS50199"/>
    </source>
</evidence>
<protein>
    <recommendedName>
        <fullName evidence="5">RanBP2-type domain-containing protein</fullName>
    </recommendedName>
</protein>
<keyword evidence="7" id="KW-1185">Reference proteome</keyword>
<dbReference type="PANTHER" id="PTHR23111">
    <property type="entry name" value="ZINC FINGER PROTEIN"/>
    <property type="match status" value="1"/>
</dbReference>
<keyword evidence="1" id="KW-0479">Metal-binding</keyword>
<dbReference type="GO" id="GO:0008270">
    <property type="term" value="F:zinc ion binding"/>
    <property type="evidence" value="ECO:0007669"/>
    <property type="project" value="UniProtKB-KW"/>
</dbReference>
<evidence type="ECO:0000313" key="6">
    <source>
        <dbReference type="EMBL" id="KAK1273172.1"/>
    </source>
</evidence>
<dbReference type="PANTHER" id="PTHR23111:SF71">
    <property type="entry name" value="RANBP2-TYPE DOMAIN-CONTAINING PROTEIN"/>
    <property type="match status" value="1"/>
</dbReference>
<dbReference type="InterPro" id="IPR036443">
    <property type="entry name" value="Znf_RanBP2_sf"/>
</dbReference>
<dbReference type="Gene3D" id="4.10.1060.10">
    <property type="entry name" value="Zinc finger, RanBP2-type"/>
    <property type="match status" value="4"/>
</dbReference>
<dbReference type="PROSITE" id="PS50199">
    <property type="entry name" value="ZF_RANBP2_2"/>
    <property type="match status" value="4"/>
</dbReference>
<keyword evidence="2 4" id="KW-0863">Zinc-finger</keyword>
<dbReference type="SMART" id="SM00547">
    <property type="entry name" value="ZnF_RBZ"/>
    <property type="match status" value="4"/>
</dbReference>
<name>A0AAV9BAP4_ACOGR</name>